<reference evidence="1" key="1">
    <citation type="submission" date="2021-02" db="EMBL/GenBank/DDBJ databases">
        <authorList>
            <person name="Nowell W R."/>
        </authorList>
    </citation>
    <scope>NUCLEOTIDE SEQUENCE</scope>
</reference>
<dbReference type="EMBL" id="CAJOAY010031208">
    <property type="protein sequence ID" value="CAF4424205.1"/>
    <property type="molecule type" value="Genomic_DNA"/>
</dbReference>
<comment type="caution">
    <text evidence="1">The sequence shown here is derived from an EMBL/GenBank/DDBJ whole genome shotgun (WGS) entry which is preliminary data.</text>
</comment>
<gene>
    <name evidence="1" type="ORF">OKA104_LOCUS52705</name>
</gene>
<dbReference type="AlphaFoldDB" id="A0A820QKA3"/>
<name>A0A820QKA3_9BILA</name>
<evidence type="ECO:0000313" key="1">
    <source>
        <dbReference type="EMBL" id="CAF4424205.1"/>
    </source>
</evidence>
<accession>A0A820QKA3</accession>
<dbReference type="Proteomes" id="UP000663881">
    <property type="component" value="Unassembled WGS sequence"/>
</dbReference>
<proteinExistence type="predicted"/>
<sequence>MMTPLLNNENQWLIQNYETILLDENSQVVNRIDHNGYNVTLINRDKIAFLDHDGIQIYQR</sequence>
<feature type="non-terminal residue" evidence="1">
    <location>
        <position position="1"/>
    </location>
</feature>
<evidence type="ECO:0000313" key="2">
    <source>
        <dbReference type="Proteomes" id="UP000663881"/>
    </source>
</evidence>
<protein>
    <submittedName>
        <fullName evidence="1">Uncharacterized protein</fullName>
    </submittedName>
</protein>
<organism evidence="1 2">
    <name type="scientific">Adineta steineri</name>
    <dbReference type="NCBI Taxonomy" id="433720"/>
    <lineage>
        <taxon>Eukaryota</taxon>
        <taxon>Metazoa</taxon>
        <taxon>Spiralia</taxon>
        <taxon>Gnathifera</taxon>
        <taxon>Rotifera</taxon>
        <taxon>Eurotatoria</taxon>
        <taxon>Bdelloidea</taxon>
        <taxon>Adinetida</taxon>
        <taxon>Adinetidae</taxon>
        <taxon>Adineta</taxon>
    </lineage>
</organism>